<evidence type="ECO:0000313" key="3">
    <source>
        <dbReference type="Proteomes" id="UP000603227"/>
    </source>
</evidence>
<organism evidence="2 3">
    <name type="scientific">Streptomyces capitiformicae</name>
    <dbReference type="NCBI Taxonomy" id="2014920"/>
    <lineage>
        <taxon>Bacteria</taxon>
        <taxon>Bacillati</taxon>
        <taxon>Actinomycetota</taxon>
        <taxon>Actinomycetes</taxon>
        <taxon>Kitasatosporales</taxon>
        <taxon>Streptomycetaceae</taxon>
        <taxon>Streptomyces</taxon>
    </lineage>
</organism>
<comment type="caution">
    <text evidence="2">The sequence shown here is derived from an EMBL/GenBank/DDBJ whole genome shotgun (WGS) entry which is preliminary data.</text>
</comment>
<dbReference type="AlphaFoldDB" id="A0A919DBV1"/>
<gene>
    <name evidence="2" type="ORF">GCM10017771_53350</name>
</gene>
<keyword evidence="1" id="KW-1133">Transmembrane helix</keyword>
<keyword evidence="1" id="KW-0812">Transmembrane</keyword>
<dbReference type="EMBL" id="BNAT01000020">
    <property type="protein sequence ID" value="GHE35518.1"/>
    <property type="molecule type" value="Genomic_DNA"/>
</dbReference>
<feature type="transmembrane region" description="Helical" evidence="1">
    <location>
        <begin position="38"/>
        <end position="58"/>
    </location>
</feature>
<proteinExistence type="predicted"/>
<keyword evidence="1" id="KW-0472">Membrane</keyword>
<dbReference type="Proteomes" id="UP000603227">
    <property type="component" value="Unassembled WGS sequence"/>
</dbReference>
<accession>A0A919DBV1</accession>
<keyword evidence="3" id="KW-1185">Reference proteome</keyword>
<sequence>MVVVALLAATVTVLVARLTTQATEPRDPAHVDIPVRAVRLAASLGTAVIALSLVALSYRRVAAAIQTAPLGTACSPNRATSWASGCCSAPGRARRAPRPGSGSCTASPMYCCSPWCGGPCGGCSGCSPGSRSRRWR</sequence>
<reference evidence="2" key="1">
    <citation type="journal article" date="2014" name="Int. J. Syst. Evol. Microbiol.">
        <title>Complete genome sequence of Corynebacterium casei LMG S-19264T (=DSM 44701T), isolated from a smear-ripened cheese.</title>
        <authorList>
            <consortium name="US DOE Joint Genome Institute (JGI-PGF)"/>
            <person name="Walter F."/>
            <person name="Albersmeier A."/>
            <person name="Kalinowski J."/>
            <person name="Ruckert C."/>
        </authorList>
    </citation>
    <scope>NUCLEOTIDE SEQUENCE</scope>
    <source>
        <strain evidence="2">CGMCC 4.7403</strain>
    </source>
</reference>
<protein>
    <submittedName>
        <fullName evidence="2">Uncharacterized protein</fullName>
    </submittedName>
</protein>
<evidence type="ECO:0000256" key="1">
    <source>
        <dbReference type="SAM" id="Phobius"/>
    </source>
</evidence>
<reference evidence="2" key="2">
    <citation type="submission" date="2020-09" db="EMBL/GenBank/DDBJ databases">
        <authorList>
            <person name="Sun Q."/>
            <person name="Zhou Y."/>
        </authorList>
    </citation>
    <scope>NUCLEOTIDE SEQUENCE</scope>
    <source>
        <strain evidence="2">CGMCC 4.7403</strain>
    </source>
</reference>
<evidence type="ECO:0000313" key="2">
    <source>
        <dbReference type="EMBL" id="GHE35518.1"/>
    </source>
</evidence>
<name>A0A919DBV1_9ACTN</name>